<dbReference type="GO" id="GO:0016757">
    <property type="term" value="F:glycosyltransferase activity"/>
    <property type="evidence" value="ECO:0007669"/>
    <property type="project" value="InterPro"/>
</dbReference>
<dbReference type="PROSITE" id="PS50005">
    <property type="entry name" value="TPR"/>
    <property type="match status" value="1"/>
</dbReference>
<proteinExistence type="predicted"/>
<evidence type="ECO:0000313" key="5">
    <source>
        <dbReference type="EMBL" id="OUM36987.1"/>
    </source>
</evidence>
<evidence type="ECO:0000313" key="6">
    <source>
        <dbReference type="Proteomes" id="UP000196082"/>
    </source>
</evidence>
<keyword evidence="5" id="KW-0808">Transferase</keyword>
<sequence>MSVKEGLPSVDVKPGARGKNNPVSSGQKKGGSKRFVLDLAYYRNRYPDLSTLADDALEQHWHAFGYQEGRYASASHESGDAELIAEAVLNAAESAITVKPDAAKVDLDFYLTFYPDLKAGGVDTQAIAEAHFQRYGHAEGRLPTLNDWAKKHELPRELLPSGFSLSAVIARSAERGVELEPQRVMGIFLGQDVVPVDLAETPQKSQAVFAKLGMHFLSSHKVQQGRILLEAALSIAPSAEVFNRLGGSYMEDGHFSIALQYFNAAAQLPNPPVWTAFNRAHCLAKLHRLDEAIQVLSDGIASNPNHRPQQDELERLAEQKWRDLHAKLMTRVDMLDRERLINDAYAYGAQLYRAYLPVYGDLSESAANDLPALPPLGDLNTDRILIVGDFHIAQCVRYRIEQKIEQLEAVGKKVTAISWTELDKNQNALALHDVVIFYRVPAVVQVIKAIAQVNATGKLSLYEIDDLLFVPEYPPSIESYGGYVSLATHRELTRGMALFNAAARLCRQGIASTEPLRLELAKLVRENKCWLHRNGLDSLNRIRSTDKSHKKTIDIFYGSGTQAHNTDFIEQALPAIERVLGETPQARLVVVGYLRLPVSFTQKYAQQFTQLPAMESVQGYWSLLEQADINIAVLHDDKVNACKSELKWFEAGCFGIPSVLSSTANYRDVVKDGTDGFLATTEEEWYSALKNLVGSQALRQQVGQAAQLRAKDDYSLESLGSSLAATLDDFVKGVRKAKPKKKIALVNVFFPPQAIGGATRVVADNFSEFRKTYAEDLDVCVFTADVECRPSHQMTVYTYEGCRVYRSTTLWREHMDWHPKDPEMYRLFQQFLELEKPDLIHFHCVQRLTASIVEAARDAKIPYMVTIHDAWWISDFQFLVDHNSKVYPQGHPDPYQVIEMPANMKLADSIERRRDLKELLHSASKVLTVSNAFAEIYRQNGIPQIEVVANGVSSDIPWTQKDTSYTKRVVCGHIGGMSEHKGYYLLKEAVLQSQPENLELLVVDHSKEEGYEHQSLWGKVPVTFIGRVSQKGIIDLYGKIDVLFAPSMWPESFGLVTREAVASGCWVVASNMGGIGEDIAPGKNGYVIEPSLEALVVILKHISSSITQHKAASETEVRRTSASQAMDLEKIYMALCDRHNFRRKHLK</sequence>
<dbReference type="SUPFAM" id="SSF48452">
    <property type="entry name" value="TPR-like"/>
    <property type="match status" value="1"/>
</dbReference>
<feature type="repeat" description="TPR" evidence="1">
    <location>
        <begin position="239"/>
        <end position="272"/>
    </location>
</feature>
<dbReference type="InterPro" id="IPR019734">
    <property type="entry name" value="TPR_rpt"/>
</dbReference>
<name>A0A1Y3LFQ7_PSEPU</name>
<dbReference type="SMART" id="SM00028">
    <property type="entry name" value="TPR"/>
    <property type="match status" value="2"/>
</dbReference>
<feature type="domain" description="Glycosyl transferase family 1" evidence="3">
    <location>
        <begin position="960"/>
        <end position="1095"/>
    </location>
</feature>
<dbReference type="InterPro" id="IPR028098">
    <property type="entry name" value="Glyco_trans_4-like_N"/>
</dbReference>
<accession>A0A1Y3LFQ7</accession>
<dbReference type="AlphaFoldDB" id="A0A1Y3LFQ7"/>
<dbReference type="Gene3D" id="3.40.50.2000">
    <property type="entry name" value="Glycogen Phosphorylase B"/>
    <property type="match status" value="3"/>
</dbReference>
<feature type="region of interest" description="Disordered" evidence="2">
    <location>
        <begin position="1"/>
        <end position="30"/>
    </location>
</feature>
<comment type="caution">
    <text evidence="5">The sequence shown here is derived from an EMBL/GenBank/DDBJ whole genome shotgun (WGS) entry which is preliminary data.</text>
</comment>
<dbReference type="InterPro" id="IPR001296">
    <property type="entry name" value="Glyco_trans_1"/>
</dbReference>
<evidence type="ECO:0000256" key="2">
    <source>
        <dbReference type="SAM" id="MobiDB-lite"/>
    </source>
</evidence>
<evidence type="ECO:0000259" key="4">
    <source>
        <dbReference type="Pfam" id="PF13579"/>
    </source>
</evidence>
<protein>
    <submittedName>
        <fullName evidence="5">Glycosyl transferase</fullName>
    </submittedName>
</protein>
<dbReference type="InterPro" id="IPR011990">
    <property type="entry name" value="TPR-like_helical_dom_sf"/>
</dbReference>
<keyword evidence="1" id="KW-0802">TPR repeat</keyword>
<dbReference type="Gene3D" id="1.25.40.10">
    <property type="entry name" value="Tetratricopeptide repeat domain"/>
    <property type="match status" value="1"/>
</dbReference>
<evidence type="ECO:0000256" key="1">
    <source>
        <dbReference type="PROSITE-ProRule" id="PRU00339"/>
    </source>
</evidence>
<dbReference type="PANTHER" id="PTHR45947">
    <property type="entry name" value="SULFOQUINOVOSYL TRANSFERASE SQD2"/>
    <property type="match status" value="1"/>
</dbReference>
<gene>
    <name evidence="5" type="ORF">B8W72_05605</name>
</gene>
<dbReference type="EMBL" id="NFSB01000059">
    <property type="protein sequence ID" value="OUM36987.1"/>
    <property type="molecule type" value="Genomic_DNA"/>
</dbReference>
<dbReference type="Proteomes" id="UP000196082">
    <property type="component" value="Unassembled WGS sequence"/>
</dbReference>
<dbReference type="InterPro" id="IPR050194">
    <property type="entry name" value="Glycosyltransferase_grp1"/>
</dbReference>
<dbReference type="Pfam" id="PF13692">
    <property type="entry name" value="Glyco_trans_1_4"/>
    <property type="match status" value="1"/>
</dbReference>
<reference evidence="5 6" key="1">
    <citation type="submission" date="2017-05" db="EMBL/GenBank/DDBJ databases">
        <title>Whole genome sequence of Pseudomonas putida isolate 1312 commercialized as a biostimulant.</title>
        <authorList>
            <person name="Crovadore J."/>
            <person name="Blanc P."/>
            <person name="Chablais R."/>
            <person name="Cochard B."/>
            <person name="Grizard D."/>
            <person name="Lefort F."/>
        </authorList>
    </citation>
    <scope>NUCLEOTIDE SEQUENCE [LARGE SCALE GENOMIC DNA]</scope>
    <source>
        <strain evidence="5 6">1312</strain>
    </source>
</reference>
<dbReference type="Pfam" id="PF00534">
    <property type="entry name" value="Glycos_transf_1"/>
    <property type="match status" value="1"/>
</dbReference>
<organism evidence="5 6">
    <name type="scientific">Pseudomonas putida</name>
    <name type="common">Arthrobacter siderocapsulatus</name>
    <dbReference type="NCBI Taxonomy" id="303"/>
    <lineage>
        <taxon>Bacteria</taxon>
        <taxon>Pseudomonadati</taxon>
        <taxon>Pseudomonadota</taxon>
        <taxon>Gammaproteobacteria</taxon>
        <taxon>Pseudomonadales</taxon>
        <taxon>Pseudomonadaceae</taxon>
        <taxon>Pseudomonas</taxon>
    </lineage>
</organism>
<dbReference type="RefSeq" id="WP_086974886.1">
    <property type="nucleotide sequence ID" value="NZ_NFSB01000059.1"/>
</dbReference>
<dbReference type="PANTHER" id="PTHR45947:SF13">
    <property type="entry name" value="TRANSFERASE"/>
    <property type="match status" value="1"/>
</dbReference>
<dbReference type="SUPFAM" id="SSF53756">
    <property type="entry name" value="UDP-Glycosyltransferase/glycogen phosphorylase"/>
    <property type="match status" value="2"/>
</dbReference>
<dbReference type="CDD" id="cd03823">
    <property type="entry name" value="GT4_ExpE7-like"/>
    <property type="match status" value="1"/>
</dbReference>
<dbReference type="Pfam" id="PF13579">
    <property type="entry name" value="Glyco_trans_4_4"/>
    <property type="match status" value="1"/>
</dbReference>
<evidence type="ECO:0000259" key="3">
    <source>
        <dbReference type="Pfam" id="PF00534"/>
    </source>
</evidence>
<feature type="domain" description="Glycosyltransferase subfamily 4-like N-terminal" evidence="4">
    <location>
        <begin position="756"/>
        <end position="951"/>
    </location>
</feature>